<dbReference type="InterPro" id="IPR018130">
    <property type="entry name" value="Ribosomal_uS2_CS"/>
</dbReference>
<keyword evidence="2 4" id="KW-0689">Ribosomal protein</keyword>
<reference evidence="6" key="1">
    <citation type="submission" date="2020-05" db="EMBL/GenBank/DDBJ databases">
        <title>Phylogenomic resolution of chytrid fungi.</title>
        <authorList>
            <person name="Stajich J.E."/>
            <person name="Amses K."/>
            <person name="Simmons R."/>
            <person name="Seto K."/>
            <person name="Myers J."/>
            <person name="Bonds A."/>
            <person name="Quandt C.A."/>
            <person name="Barry K."/>
            <person name="Liu P."/>
            <person name="Grigoriev I."/>
            <person name="Longcore J.E."/>
            <person name="James T.Y."/>
        </authorList>
    </citation>
    <scope>NUCLEOTIDE SEQUENCE</scope>
    <source>
        <strain evidence="6">JEL0379</strain>
    </source>
</reference>
<dbReference type="EMBL" id="JADGJQ010000048">
    <property type="protein sequence ID" value="KAJ3175768.1"/>
    <property type="molecule type" value="Genomic_DNA"/>
</dbReference>
<proteinExistence type="inferred from homology"/>
<sequence length="266" mass="29175">MTLTVSTLVAANLHLGHARQSWNQNMLPYIYGERQGIHIINLEHTIVMLRRAINVTREVALRGGNILFVGTRPAIHRVTVEAARHADAYFATSWVGGTITNKERVLRRSVGYDPDKVMQTLMPPEETASESGKSSSSRHGLKAQASAAASGEEDAATGRRKESRAPKNPQPYVHTPDLLIILDYANNAWAVREANQANIPVIAICDTDCNPRRVQYPIPANDDSVTGVELIARALSMASREGSMMRAERLAEKAKEDAAAVATHYE</sequence>
<dbReference type="PANTHER" id="PTHR12534">
    <property type="entry name" value="30S RIBOSOMAL PROTEIN S2 PROKARYOTIC AND ORGANELLAR"/>
    <property type="match status" value="1"/>
</dbReference>
<dbReference type="PROSITE" id="PS00963">
    <property type="entry name" value="RIBOSOMAL_S2_2"/>
    <property type="match status" value="1"/>
</dbReference>
<keyword evidence="3 4" id="KW-0687">Ribonucleoprotein</keyword>
<dbReference type="Gene3D" id="3.40.50.10490">
    <property type="entry name" value="Glucose-6-phosphate isomerase like protein, domain 1"/>
    <property type="match status" value="1"/>
</dbReference>
<evidence type="ECO:0000313" key="7">
    <source>
        <dbReference type="Proteomes" id="UP001212152"/>
    </source>
</evidence>
<evidence type="ECO:0000256" key="5">
    <source>
        <dbReference type="SAM" id="MobiDB-lite"/>
    </source>
</evidence>
<name>A0AAD5THU9_9FUNG</name>
<accession>A0AAD5THU9</accession>
<feature type="compositionally biased region" description="Low complexity" evidence="5">
    <location>
        <begin position="129"/>
        <end position="150"/>
    </location>
</feature>
<comment type="caution">
    <text evidence="6">The sequence shown here is derived from an EMBL/GenBank/DDBJ whole genome shotgun (WGS) entry which is preliminary data.</text>
</comment>
<dbReference type="Pfam" id="PF00318">
    <property type="entry name" value="Ribosomal_S2"/>
    <property type="match status" value="1"/>
</dbReference>
<comment type="similarity">
    <text evidence="1 4">Belongs to the universal ribosomal protein uS2 family.</text>
</comment>
<dbReference type="GO" id="GO:0005763">
    <property type="term" value="C:mitochondrial small ribosomal subunit"/>
    <property type="evidence" value="ECO:0007669"/>
    <property type="project" value="TreeGrafter"/>
</dbReference>
<dbReference type="CDD" id="cd01425">
    <property type="entry name" value="RPS2"/>
    <property type="match status" value="1"/>
</dbReference>
<dbReference type="AlphaFoldDB" id="A0AAD5THU9"/>
<dbReference type="GO" id="GO:0006412">
    <property type="term" value="P:translation"/>
    <property type="evidence" value="ECO:0007669"/>
    <property type="project" value="InterPro"/>
</dbReference>
<organism evidence="6 7">
    <name type="scientific">Geranomyces variabilis</name>
    <dbReference type="NCBI Taxonomy" id="109894"/>
    <lineage>
        <taxon>Eukaryota</taxon>
        <taxon>Fungi</taxon>
        <taxon>Fungi incertae sedis</taxon>
        <taxon>Chytridiomycota</taxon>
        <taxon>Chytridiomycota incertae sedis</taxon>
        <taxon>Chytridiomycetes</taxon>
        <taxon>Spizellomycetales</taxon>
        <taxon>Powellomycetaceae</taxon>
        <taxon>Geranomyces</taxon>
    </lineage>
</organism>
<dbReference type="HAMAP" id="MF_00291_B">
    <property type="entry name" value="Ribosomal_uS2_B"/>
    <property type="match status" value="1"/>
</dbReference>
<dbReference type="Proteomes" id="UP001212152">
    <property type="component" value="Unassembled WGS sequence"/>
</dbReference>
<evidence type="ECO:0000256" key="2">
    <source>
        <dbReference type="ARBA" id="ARBA00022980"/>
    </source>
</evidence>
<keyword evidence="7" id="KW-1185">Reference proteome</keyword>
<feature type="region of interest" description="Disordered" evidence="5">
    <location>
        <begin position="116"/>
        <end position="172"/>
    </location>
</feature>
<dbReference type="GO" id="GO:0003735">
    <property type="term" value="F:structural constituent of ribosome"/>
    <property type="evidence" value="ECO:0007669"/>
    <property type="project" value="InterPro"/>
</dbReference>
<dbReference type="PROSITE" id="PS00962">
    <property type="entry name" value="RIBOSOMAL_S2_1"/>
    <property type="match status" value="1"/>
</dbReference>
<dbReference type="PANTHER" id="PTHR12534:SF0">
    <property type="entry name" value="SMALL RIBOSOMAL SUBUNIT PROTEIN US2M"/>
    <property type="match status" value="1"/>
</dbReference>
<dbReference type="InterPro" id="IPR001865">
    <property type="entry name" value="Ribosomal_uS2"/>
</dbReference>
<dbReference type="InterPro" id="IPR023591">
    <property type="entry name" value="Ribosomal_uS2_flav_dom_sf"/>
</dbReference>
<evidence type="ECO:0000256" key="3">
    <source>
        <dbReference type="ARBA" id="ARBA00023274"/>
    </source>
</evidence>
<evidence type="ECO:0000256" key="1">
    <source>
        <dbReference type="ARBA" id="ARBA00006242"/>
    </source>
</evidence>
<evidence type="ECO:0000313" key="6">
    <source>
        <dbReference type="EMBL" id="KAJ3175768.1"/>
    </source>
</evidence>
<gene>
    <name evidence="6" type="primary">MRP4</name>
    <name evidence="6" type="ORF">HDU87_005761</name>
</gene>
<feature type="compositionally biased region" description="Basic and acidic residues" evidence="5">
    <location>
        <begin position="156"/>
        <end position="165"/>
    </location>
</feature>
<protein>
    <submittedName>
        <fullName evidence="6">37S ribosomal protein, mitochondrial</fullName>
    </submittedName>
</protein>
<dbReference type="InterPro" id="IPR005706">
    <property type="entry name" value="Ribosomal_uS2_bac/mit/plastid"/>
</dbReference>
<dbReference type="PRINTS" id="PR00395">
    <property type="entry name" value="RIBOSOMALS2"/>
</dbReference>
<evidence type="ECO:0000256" key="4">
    <source>
        <dbReference type="RuleBase" id="RU003631"/>
    </source>
</evidence>
<dbReference type="NCBIfam" id="TIGR01011">
    <property type="entry name" value="rpsB_bact"/>
    <property type="match status" value="1"/>
</dbReference>
<dbReference type="SUPFAM" id="SSF52313">
    <property type="entry name" value="Ribosomal protein S2"/>
    <property type="match status" value="1"/>
</dbReference>